<organism evidence="1 2">
    <name type="scientific">Sediminibacterium roseum</name>
    <dbReference type="NCBI Taxonomy" id="1978412"/>
    <lineage>
        <taxon>Bacteria</taxon>
        <taxon>Pseudomonadati</taxon>
        <taxon>Bacteroidota</taxon>
        <taxon>Chitinophagia</taxon>
        <taxon>Chitinophagales</taxon>
        <taxon>Chitinophagaceae</taxon>
        <taxon>Sediminibacterium</taxon>
    </lineage>
</organism>
<protein>
    <recommendedName>
        <fullName evidence="3">Antitoxin</fullName>
    </recommendedName>
</protein>
<comment type="caution">
    <text evidence="1">The sequence shown here is derived from an EMBL/GenBank/DDBJ whole genome shotgun (WGS) entry which is preliminary data.</text>
</comment>
<dbReference type="Proteomes" id="UP000753802">
    <property type="component" value="Unassembled WGS sequence"/>
</dbReference>
<keyword evidence="2" id="KW-1185">Reference proteome</keyword>
<dbReference type="EMBL" id="JAACJS010000002">
    <property type="protein sequence ID" value="NCI48633.1"/>
    <property type="molecule type" value="Genomic_DNA"/>
</dbReference>
<dbReference type="Pfam" id="PF19891">
    <property type="entry name" value="DUF6364"/>
    <property type="match status" value="1"/>
</dbReference>
<gene>
    <name evidence="1" type="ORF">GWC95_01770</name>
</gene>
<dbReference type="RefSeq" id="WP_161816951.1">
    <property type="nucleotide sequence ID" value="NZ_JAACJS010000002.1"/>
</dbReference>
<name>A0ABW9ZNI4_9BACT</name>
<dbReference type="InterPro" id="IPR045944">
    <property type="entry name" value="DUF6364"/>
</dbReference>
<reference evidence="1 2" key="1">
    <citation type="submission" date="2020-01" db="EMBL/GenBank/DDBJ databases">
        <title>Genome analysis.</title>
        <authorList>
            <person name="Wu S."/>
            <person name="Wang G."/>
        </authorList>
    </citation>
    <scope>NUCLEOTIDE SEQUENCE [LARGE SCALE GENOMIC DNA]</scope>
    <source>
        <strain evidence="1 2">SYL130</strain>
    </source>
</reference>
<evidence type="ECO:0000313" key="1">
    <source>
        <dbReference type="EMBL" id="NCI48633.1"/>
    </source>
</evidence>
<accession>A0ABW9ZNI4</accession>
<evidence type="ECO:0000313" key="2">
    <source>
        <dbReference type="Proteomes" id="UP000753802"/>
    </source>
</evidence>
<sequence>MTTKLTLTVEKEVIERAKSYAKDTGRSLSELIEQYLDKITQERTEQKVSPRLKKLIGAVKLPKDFDEHKELRSYYEKKHL</sequence>
<evidence type="ECO:0008006" key="3">
    <source>
        <dbReference type="Google" id="ProtNLM"/>
    </source>
</evidence>
<proteinExistence type="predicted"/>